<evidence type="ECO:0000256" key="4">
    <source>
        <dbReference type="ARBA" id="ARBA00023136"/>
    </source>
</evidence>
<feature type="transmembrane region" description="Helical" evidence="5">
    <location>
        <begin position="55"/>
        <end position="73"/>
    </location>
</feature>
<organism evidence="7 8">
    <name type="scientific">Syncephalis pseudoplumigaleata</name>
    <dbReference type="NCBI Taxonomy" id="1712513"/>
    <lineage>
        <taxon>Eukaryota</taxon>
        <taxon>Fungi</taxon>
        <taxon>Fungi incertae sedis</taxon>
        <taxon>Zoopagomycota</taxon>
        <taxon>Zoopagomycotina</taxon>
        <taxon>Zoopagomycetes</taxon>
        <taxon>Zoopagales</taxon>
        <taxon>Piptocephalidaceae</taxon>
        <taxon>Syncephalis</taxon>
    </lineage>
</organism>
<keyword evidence="4 5" id="KW-0472">Membrane</keyword>
<dbReference type="AlphaFoldDB" id="A0A4P9Z1Z5"/>
<evidence type="ECO:0000256" key="1">
    <source>
        <dbReference type="ARBA" id="ARBA00004141"/>
    </source>
</evidence>
<evidence type="ECO:0000256" key="3">
    <source>
        <dbReference type="ARBA" id="ARBA00022989"/>
    </source>
</evidence>
<evidence type="ECO:0000313" key="7">
    <source>
        <dbReference type="EMBL" id="RKP26386.1"/>
    </source>
</evidence>
<proteinExistence type="predicted"/>
<dbReference type="GO" id="GO:0004930">
    <property type="term" value="F:G protein-coupled receptor activity"/>
    <property type="evidence" value="ECO:0007669"/>
    <property type="project" value="InterPro"/>
</dbReference>
<feature type="transmembrane region" description="Helical" evidence="5">
    <location>
        <begin position="233"/>
        <end position="251"/>
    </location>
</feature>
<feature type="transmembrane region" description="Helical" evidence="5">
    <location>
        <begin position="168"/>
        <end position="188"/>
    </location>
</feature>
<feature type="domain" description="G-protein coupled receptors family 3 profile" evidence="6">
    <location>
        <begin position="130"/>
        <end position="225"/>
    </location>
</feature>
<dbReference type="InterPro" id="IPR017978">
    <property type="entry name" value="GPCR_3_C"/>
</dbReference>
<keyword evidence="8" id="KW-1185">Reference proteome</keyword>
<dbReference type="PROSITE" id="PS50259">
    <property type="entry name" value="G_PROTEIN_RECEP_F3_4"/>
    <property type="match status" value="1"/>
</dbReference>
<protein>
    <recommendedName>
        <fullName evidence="6">G-protein coupled receptors family 3 profile domain-containing protein</fullName>
    </recommendedName>
</protein>
<dbReference type="EMBL" id="KZ989439">
    <property type="protein sequence ID" value="RKP26386.1"/>
    <property type="molecule type" value="Genomic_DNA"/>
</dbReference>
<feature type="transmembrane region" description="Helical" evidence="5">
    <location>
        <begin position="209"/>
        <end position="227"/>
    </location>
</feature>
<evidence type="ECO:0000259" key="6">
    <source>
        <dbReference type="PROSITE" id="PS50259"/>
    </source>
</evidence>
<evidence type="ECO:0000256" key="5">
    <source>
        <dbReference type="SAM" id="Phobius"/>
    </source>
</evidence>
<dbReference type="GO" id="GO:0016020">
    <property type="term" value="C:membrane"/>
    <property type="evidence" value="ECO:0007669"/>
    <property type="project" value="UniProtKB-SubCell"/>
</dbReference>
<feature type="transmembrane region" description="Helical" evidence="5">
    <location>
        <begin position="263"/>
        <end position="284"/>
    </location>
</feature>
<dbReference type="Proteomes" id="UP000278143">
    <property type="component" value="Unassembled WGS sequence"/>
</dbReference>
<comment type="subcellular location">
    <subcellularLocation>
        <location evidence="1">Membrane</location>
        <topology evidence="1">Multi-pass membrane protein</topology>
    </subcellularLocation>
</comment>
<name>A0A4P9Z1Z5_9FUNG</name>
<accession>A0A4P9Z1Z5</accession>
<sequence>MAEEPLAASRRAYNFTKNESNLLIAACSIVFAVNFLAYGYIYYHRNYPPLKAKHVPIMGLFLISSLFWWLGMMHSHGVFGYSGGWSICPLWEVWMQFCLGASLSLALLIFRLYTLRHVFLLQQSLSKRPLLVPWLIFGIPVATIGIVSSAVPDFAVYTDDRGTCSVTLVYKCVGFAMAAIAAMAVLYFTWQLRNVRRAFNEFRELRFGSFALIFCVIWNTIIILLRFHWHAWGVYSMLLLVSVAIPVTAPCPSTNPPASAQNVLTSTAFFWLVFFRPFYGHLFYRDACMQDFLNSLTRDTDESLEMTASLAVAAAIANNPAKAPSYGRIRPLNPAPVHQPYRSPV</sequence>
<evidence type="ECO:0000313" key="8">
    <source>
        <dbReference type="Proteomes" id="UP000278143"/>
    </source>
</evidence>
<keyword evidence="3 5" id="KW-1133">Transmembrane helix</keyword>
<dbReference type="OrthoDB" id="5583977at2759"/>
<evidence type="ECO:0000256" key="2">
    <source>
        <dbReference type="ARBA" id="ARBA00022692"/>
    </source>
</evidence>
<reference evidence="8" key="1">
    <citation type="journal article" date="2018" name="Nat. Microbiol.">
        <title>Leveraging single-cell genomics to expand the fungal tree of life.</title>
        <authorList>
            <person name="Ahrendt S.R."/>
            <person name="Quandt C.A."/>
            <person name="Ciobanu D."/>
            <person name="Clum A."/>
            <person name="Salamov A."/>
            <person name="Andreopoulos B."/>
            <person name="Cheng J.F."/>
            <person name="Woyke T."/>
            <person name="Pelin A."/>
            <person name="Henrissat B."/>
            <person name="Reynolds N.K."/>
            <person name="Benny G.L."/>
            <person name="Smith M.E."/>
            <person name="James T.Y."/>
            <person name="Grigoriev I.V."/>
        </authorList>
    </citation>
    <scope>NUCLEOTIDE SEQUENCE [LARGE SCALE GENOMIC DNA]</scope>
    <source>
        <strain evidence="8">Benny S71-1</strain>
    </source>
</reference>
<feature type="transmembrane region" description="Helical" evidence="5">
    <location>
        <begin position="134"/>
        <end position="156"/>
    </location>
</feature>
<keyword evidence="2 5" id="KW-0812">Transmembrane</keyword>
<feature type="transmembrane region" description="Helical" evidence="5">
    <location>
        <begin position="93"/>
        <end position="113"/>
    </location>
</feature>
<feature type="transmembrane region" description="Helical" evidence="5">
    <location>
        <begin position="22"/>
        <end position="43"/>
    </location>
</feature>
<gene>
    <name evidence="7" type="ORF">SYNPS1DRAFT_27921</name>
</gene>